<feature type="non-terminal residue" evidence="1">
    <location>
        <position position="1"/>
    </location>
</feature>
<organism evidence="1 2">
    <name type="scientific">Verticillium longisporum</name>
    <name type="common">Verticillium dahliae var. longisporum</name>
    <dbReference type="NCBI Taxonomy" id="100787"/>
    <lineage>
        <taxon>Eukaryota</taxon>
        <taxon>Fungi</taxon>
        <taxon>Dikarya</taxon>
        <taxon>Ascomycota</taxon>
        <taxon>Pezizomycotina</taxon>
        <taxon>Sordariomycetes</taxon>
        <taxon>Hypocreomycetidae</taxon>
        <taxon>Glomerellales</taxon>
        <taxon>Plectosphaerellaceae</taxon>
        <taxon>Verticillium</taxon>
    </lineage>
</organism>
<reference evidence="2" key="1">
    <citation type="submission" date="2015-05" db="EMBL/GenBank/DDBJ databases">
        <authorList>
            <person name="Fogelqvist Johan"/>
        </authorList>
    </citation>
    <scope>NUCLEOTIDE SEQUENCE [LARGE SCALE GENOMIC DNA]</scope>
</reference>
<proteinExistence type="predicted"/>
<sequence length="231" mass="25577">VPHTLPYEKKKRRLHEAVSHFGTAIFSGGWLFHPLQRASFSQYKEQKPSSLPPVSVPTLLHLFTARHTQTDGFLGPRPAGLEFRPCEAAHRPPAQYSTVTSRKLSRSLPSTSAAFDNPYPRSYPLVSTITGTERPTPAYAPAPILDTLKDSLRHIIHSPACSLIPSWPYQNPIGYLDHSSFEGAPASGCPTNPLQPVSYTYCILRRFLLLSQKTTEPASPLLDQVQVLVLV</sequence>
<feature type="non-terminal residue" evidence="1">
    <location>
        <position position="231"/>
    </location>
</feature>
<protein>
    <submittedName>
        <fullName evidence="1">Uncharacterized protein</fullName>
    </submittedName>
</protein>
<accession>A0A0G4MIG2</accession>
<name>A0A0G4MIG2_VERLO</name>
<evidence type="ECO:0000313" key="2">
    <source>
        <dbReference type="Proteomes" id="UP000045706"/>
    </source>
</evidence>
<gene>
    <name evidence="1" type="ORF">BN1723_014794</name>
</gene>
<evidence type="ECO:0000313" key="1">
    <source>
        <dbReference type="EMBL" id="CRK33937.1"/>
    </source>
</evidence>
<dbReference type="EMBL" id="CVQI01026224">
    <property type="protein sequence ID" value="CRK33937.1"/>
    <property type="molecule type" value="Genomic_DNA"/>
</dbReference>
<dbReference type="Proteomes" id="UP000045706">
    <property type="component" value="Unassembled WGS sequence"/>
</dbReference>
<dbReference type="AlphaFoldDB" id="A0A0G4MIG2"/>